<name>A0A5N6E824_9EURO</name>
<reference evidence="1 2" key="1">
    <citation type="submission" date="2019-04" db="EMBL/GenBank/DDBJ databases">
        <title>Fungal friends and foes A comparative genomics study of 23 Aspergillus species from section Flavi.</title>
        <authorList>
            <consortium name="DOE Joint Genome Institute"/>
            <person name="Kjaerbolling I."/>
            <person name="Vesth T.C."/>
            <person name="Frisvad J.C."/>
            <person name="Nybo J.L."/>
            <person name="Theobald S."/>
            <person name="Kildgaard S."/>
            <person name="Petersen T.I."/>
            <person name="Kuo A."/>
            <person name="Sato A."/>
            <person name="Lyhne E.K."/>
            <person name="Kogle M.E."/>
            <person name="Wiebenga A."/>
            <person name="Kun R.S."/>
            <person name="Lubbers R.J."/>
            <person name="Makela M.R."/>
            <person name="Barry K."/>
            <person name="Chovatia M."/>
            <person name="Clum A."/>
            <person name="Daum C."/>
            <person name="Haridas S."/>
            <person name="He G."/>
            <person name="LaButti K."/>
            <person name="Lipzen A."/>
            <person name="Mondo S."/>
            <person name="Pangilinan J."/>
            <person name="Riley R."/>
            <person name="Salamov A."/>
            <person name="Simmons B.A."/>
            <person name="Magnuson J.K."/>
            <person name="Henrissat B."/>
            <person name="Mortensen U.H."/>
            <person name="Larsen T.O."/>
            <person name="De vries R.P."/>
            <person name="Grigoriev I.V."/>
            <person name="Machida M."/>
            <person name="Baker S.E."/>
            <person name="Andersen M.R."/>
        </authorList>
    </citation>
    <scope>NUCLEOTIDE SEQUENCE [LARGE SCALE GENOMIC DNA]</scope>
    <source>
        <strain evidence="1 2">CBS 126849</strain>
    </source>
</reference>
<keyword evidence="2" id="KW-1185">Reference proteome</keyword>
<dbReference type="AlphaFoldDB" id="A0A5N6E824"/>
<dbReference type="EMBL" id="ML733604">
    <property type="protein sequence ID" value="KAB8213499.1"/>
    <property type="molecule type" value="Genomic_DNA"/>
</dbReference>
<protein>
    <recommendedName>
        <fullName evidence="3">Aminoglycoside phosphotransferase domain-containing protein</fullName>
    </recommendedName>
</protein>
<gene>
    <name evidence="1" type="ORF">BDV33DRAFT_196881</name>
</gene>
<organism evidence="1 2">
    <name type="scientific">Aspergillus novoparasiticus</name>
    <dbReference type="NCBI Taxonomy" id="986946"/>
    <lineage>
        <taxon>Eukaryota</taxon>
        <taxon>Fungi</taxon>
        <taxon>Dikarya</taxon>
        <taxon>Ascomycota</taxon>
        <taxon>Pezizomycotina</taxon>
        <taxon>Eurotiomycetes</taxon>
        <taxon>Eurotiomycetidae</taxon>
        <taxon>Eurotiales</taxon>
        <taxon>Aspergillaceae</taxon>
        <taxon>Aspergillus</taxon>
        <taxon>Aspergillus subgen. Circumdati</taxon>
    </lineage>
</organism>
<evidence type="ECO:0000313" key="1">
    <source>
        <dbReference type="EMBL" id="KAB8213499.1"/>
    </source>
</evidence>
<evidence type="ECO:0000313" key="2">
    <source>
        <dbReference type="Proteomes" id="UP000326799"/>
    </source>
</evidence>
<proteinExistence type="predicted"/>
<sequence>MTKIINLFSEPSIGSVDWLIHCRKGSKKYADSWLDSFHSHSQYVAIKDFILRYHPGQAAELKSITGGCNIIFWLIYKDMSSAVLRMPIPDHSQFLDKLENTSIPLGPFILVEFTDHNIDLGTALITPGLKDDDRAILDPIIYINALNLFQTPLAKIGSSSACPHGNKAREINGNPLSLHWNELVRLGACPSEQLPSQEEVFTTSSSYFSTLADLHIKQLLYQSDDSITSESDCHRKFLSRILFRNFARDNTLITLPDNIGPFKALAKCKLAGVIDWEFIYAAPAEVSCSSPRWLLVEKLENWAKRLYFFLDVLQESEEQRLSFRMRESWEVLDCVCCDESFAFDMMFRERLDKIFFAPDSNWEIDREYRTKLLGEDEQAELDQFVKEKLENWVYWALIIGLLA</sequence>
<accession>A0A5N6E824</accession>
<evidence type="ECO:0008006" key="3">
    <source>
        <dbReference type="Google" id="ProtNLM"/>
    </source>
</evidence>
<dbReference type="Proteomes" id="UP000326799">
    <property type="component" value="Unassembled WGS sequence"/>
</dbReference>